<dbReference type="GO" id="GO:0015926">
    <property type="term" value="F:glucosidase activity"/>
    <property type="evidence" value="ECO:0007669"/>
    <property type="project" value="TreeGrafter"/>
</dbReference>
<dbReference type="Gene3D" id="2.60.120.200">
    <property type="match status" value="1"/>
</dbReference>
<comment type="similarity">
    <text evidence="2">Belongs to the SKN1/KRE6 family.</text>
</comment>
<reference evidence="10 11" key="1">
    <citation type="submission" date="2019-01" db="EMBL/GenBank/DDBJ databases">
        <title>Draft genome sequence of Psathyrella aberdarensis IHI B618.</title>
        <authorList>
            <person name="Buettner E."/>
            <person name="Kellner H."/>
        </authorList>
    </citation>
    <scope>NUCLEOTIDE SEQUENCE [LARGE SCALE GENOMIC DNA]</scope>
    <source>
        <strain evidence="10 11">IHI B618</strain>
    </source>
</reference>
<keyword evidence="6" id="KW-0472">Membrane</keyword>
<dbReference type="InterPro" id="IPR013320">
    <property type="entry name" value="ConA-like_dom_sf"/>
</dbReference>
<keyword evidence="11" id="KW-1185">Reference proteome</keyword>
<gene>
    <name evidence="10" type="ORF">EST38_g7922</name>
</gene>
<dbReference type="InterPro" id="IPR000757">
    <property type="entry name" value="Beta-glucanase-like"/>
</dbReference>
<evidence type="ECO:0000313" key="11">
    <source>
        <dbReference type="Proteomes" id="UP000290288"/>
    </source>
</evidence>
<keyword evidence="8" id="KW-0961">Cell wall biogenesis/degradation</keyword>
<dbReference type="GO" id="GO:0005789">
    <property type="term" value="C:endoplasmic reticulum membrane"/>
    <property type="evidence" value="ECO:0007669"/>
    <property type="project" value="TreeGrafter"/>
</dbReference>
<accession>A0A4Q2DG43</accession>
<dbReference type="STRING" id="2316362.A0A4Q2DG43"/>
<dbReference type="PANTHER" id="PTHR31361">
    <property type="entry name" value="BETA-GLUCAN SYNTHESIS-ASSOCIATED PROTEIN KRE6-RELATED"/>
    <property type="match status" value="1"/>
</dbReference>
<evidence type="ECO:0000256" key="6">
    <source>
        <dbReference type="ARBA" id="ARBA00023136"/>
    </source>
</evidence>
<evidence type="ECO:0000256" key="1">
    <source>
        <dbReference type="ARBA" id="ARBA00004606"/>
    </source>
</evidence>
<dbReference type="InterPro" id="IPR005629">
    <property type="entry name" value="Skn1/Kre6/Sbg1"/>
</dbReference>
<comment type="subcellular location">
    <subcellularLocation>
        <location evidence="1">Membrane</location>
        <topology evidence="1">Single-pass type II membrane protein</topology>
    </subcellularLocation>
</comment>
<evidence type="ECO:0000256" key="5">
    <source>
        <dbReference type="ARBA" id="ARBA00022989"/>
    </source>
</evidence>
<keyword evidence="4" id="KW-0735">Signal-anchor</keyword>
<dbReference type="Pfam" id="PF03935">
    <property type="entry name" value="SKN1_KRE6_Sbg1"/>
    <property type="match status" value="2"/>
</dbReference>
<keyword evidence="3" id="KW-0812">Transmembrane</keyword>
<evidence type="ECO:0000256" key="8">
    <source>
        <dbReference type="ARBA" id="ARBA00023316"/>
    </source>
</evidence>
<dbReference type="AlphaFoldDB" id="A0A4Q2DG43"/>
<dbReference type="SUPFAM" id="SSF49899">
    <property type="entry name" value="Concanavalin A-like lectins/glucanases"/>
    <property type="match status" value="1"/>
</dbReference>
<evidence type="ECO:0000256" key="3">
    <source>
        <dbReference type="ARBA" id="ARBA00022692"/>
    </source>
</evidence>
<feature type="domain" description="GH16" evidence="9">
    <location>
        <begin position="51"/>
        <end position="402"/>
    </location>
</feature>
<dbReference type="PROSITE" id="PS51762">
    <property type="entry name" value="GH16_2"/>
    <property type="match status" value="1"/>
</dbReference>
<dbReference type="GO" id="GO:0005886">
    <property type="term" value="C:plasma membrane"/>
    <property type="evidence" value="ECO:0007669"/>
    <property type="project" value="TreeGrafter"/>
</dbReference>
<protein>
    <recommendedName>
        <fullName evidence="9">GH16 domain-containing protein</fullName>
    </recommendedName>
</protein>
<dbReference type="GO" id="GO:0006078">
    <property type="term" value="P:(1-&gt;6)-beta-D-glucan biosynthetic process"/>
    <property type="evidence" value="ECO:0007669"/>
    <property type="project" value="TreeGrafter"/>
</dbReference>
<sequence>MLFGGYPILSRVLTHTQTNQGGFNLGGINATGQIPDMVGNYGLIDLETPKSAYTKKSLETGEELVLVFSDEFNVEGRSFYPGDDPYWEAVDFWYWGTSDLEWYDPKQITTKDGFLQIKMEKVTDPSTNHNLTYRSGMLQSWNKFCFTGGLIEASVRLPGSSSAGYDNCDIGTLPNQTYADKSGPPAAISDGDKYHDGVLSYLPGQRLSSCTCPGESHPGPVRSDGTYVGRAAPEIDVFEAIVEGGQGQISQSSQWAPYNAGYRWDNTTDNYKIYDDPVSQTVLNPYRGGIFQQAVSGLSFTNQSCYELDGGCFATYGFEYAPGFDNAYITWINNGNPAWRHYAKGLVGDTAAEIGARPISQEPMYIITNLGISHGFGTVDENLQFPATMSIDWIRVYQPSGSISVTCDPEDHPTAEYIETYVNPSSFITHKLDLHCDSR</sequence>
<evidence type="ECO:0000313" key="10">
    <source>
        <dbReference type="EMBL" id="RXW17936.1"/>
    </source>
</evidence>
<evidence type="ECO:0000256" key="4">
    <source>
        <dbReference type="ARBA" id="ARBA00022968"/>
    </source>
</evidence>
<keyword evidence="5" id="KW-1133">Transmembrane helix</keyword>
<keyword evidence="7" id="KW-0325">Glycoprotein</keyword>
<dbReference type="Proteomes" id="UP000290288">
    <property type="component" value="Unassembled WGS sequence"/>
</dbReference>
<proteinExistence type="inferred from homology"/>
<dbReference type="FunFam" id="2.60.120.200:FF:000259">
    <property type="entry name" value="Chromosome 9, whole genome shotgun sequence"/>
    <property type="match status" value="1"/>
</dbReference>
<organism evidence="10 11">
    <name type="scientific">Candolleomyces aberdarensis</name>
    <dbReference type="NCBI Taxonomy" id="2316362"/>
    <lineage>
        <taxon>Eukaryota</taxon>
        <taxon>Fungi</taxon>
        <taxon>Dikarya</taxon>
        <taxon>Basidiomycota</taxon>
        <taxon>Agaricomycotina</taxon>
        <taxon>Agaricomycetes</taxon>
        <taxon>Agaricomycetidae</taxon>
        <taxon>Agaricales</taxon>
        <taxon>Agaricineae</taxon>
        <taxon>Psathyrellaceae</taxon>
        <taxon>Candolleomyces</taxon>
    </lineage>
</organism>
<dbReference type="PANTHER" id="PTHR31361:SF15">
    <property type="entry name" value="GH16 DOMAIN-CONTAINING PROTEIN"/>
    <property type="match status" value="1"/>
</dbReference>
<name>A0A4Q2DG43_9AGAR</name>
<dbReference type="EMBL" id="SDEE01000302">
    <property type="protein sequence ID" value="RXW17936.1"/>
    <property type="molecule type" value="Genomic_DNA"/>
</dbReference>
<evidence type="ECO:0000256" key="7">
    <source>
        <dbReference type="ARBA" id="ARBA00023180"/>
    </source>
</evidence>
<comment type="caution">
    <text evidence="10">The sequence shown here is derived from an EMBL/GenBank/DDBJ whole genome shotgun (WGS) entry which is preliminary data.</text>
</comment>
<evidence type="ECO:0000259" key="9">
    <source>
        <dbReference type="PROSITE" id="PS51762"/>
    </source>
</evidence>
<dbReference type="GO" id="GO:0031505">
    <property type="term" value="P:fungal-type cell wall organization"/>
    <property type="evidence" value="ECO:0007669"/>
    <property type="project" value="TreeGrafter"/>
</dbReference>
<dbReference type="OrthoDB" id="412647at2759"/>
<evidence type="ECO:0000256" key="2">
    <source>
        <dbReference type="ARBA" id="ARBA00010962"/>
    </source>
</evidence>